<protein>
    <recommendedName>
        <fullName evidence="3">Protein TEX261</fullName>
    </recommendedName>
</protein>
<dbReference type="Pfam" id="PF04148">
    <property type="entry name" value="Erv26"/>
    <property type="match status" value="1"/>
</dbReference>
<feature type="transmembrane region" description="Helical" evidence="7">
    <location>
        <begin position="6"/>
        <end position="29"/>
    </location>
</feature>
<keyword evidence="4 7" id="KW-0812">Transmembrane</keyword>
<accession>A0ABN8MGM7</accession>
<dbReference type="Proteomes" id="UP001159427">
    <property type="component" value="Unassembled WGS sequence"/>
</dbReference>
<comment type="subcellular location">
    <subcellularLocation>
        <location evidence="1">Membrane</location>
        <topology evidence="1">Multi-pass membrane protein</topology>
    </subcellularLocation>
</comment>
<reference evidence="8 9" key="1">
    <citation type="submission" date="2022-05" db="EMBL/GenBank/DDBJ databases">
        <authorList>
            <consortium name="Genoscope - CEA"/>
            <person name="William W."/>
        </authorList>
    </citation>
    <scope>NUCLEOTIDE SEQUENCE [LARGE SCALE GENOMIC DNA]</scope>
</reference>
<dbReference type="PANTHER" id="PTHR13144">
    <property type="entry name" value="TEX261 PROTEIN"/>
    <property type="match status" value="1"/>
</dbReference>
<evidence type="ECO:0000256" key="4">
    <source>
        <dbReference type="ARBA" id="ARBA00022692"/>
    </source>
</evidence>
<gene>
    <name evidence="8" type="ORF">PEVE_00028879</name>
</gene>
<evidence type="ECO:0000313" key="9">
    <source>
        <dbReference type="Proteomes" id="UP001159427"/>
    </source>
</evidence>
<dbReference type="EMBL" id="CALNXI010000401">
    <property type="protein sequence ID" value="CAH3026341.1"/>
    <property type="molecule type" value="Genomic_DNA"/>
</dbReference>
<evidence type="ECO:0000256" key="1">
    <source>
        <dbReference type="ARBA" id="ARBA00004141"/>
    </source>
</evidence>
<dbReference type="InterPro" id="IPR007277">
    <property type="entry name" value="Svp26/Tex261"/>
</dbReference>
<keyword evidence="6 7" id="KW-0472">Membrane</keyword>
<evidence type="ECO:0000256" key="2">
    <source>
        <dbReference type="ARBA" id="ARBA00008096"/>
    </source>
</evidence>
<evidence type="ECO:0000256" key="5">
    <source>
        <dbReference type="ARBA" id="ARBA00022989"/>
    </source>
</evidence>
<proteinExistence type="inferred from homology"/>
<feature type="transmembrane region" description="Helical" evidence="7">
    <location>
        <begin position="64"/>
        <end position="81"/>
    </location>
</feature>
<comment type="similarity">
    <text evidence="2">Belongs to the SVP26 family.</text>
</comment>
<evidence type="ECO:0000313" key="8">
    <source>
        <dbReference type="EMBL" id="CAH3026341.1"/>
    </source>
</evidence>
<sequence length="112" mass="12850">MFLYILSWISMIFHVIFLTLALAAALFYLAELVEEYTVVTAKVIKCTIAATTVVYLGLLVLESFPFSIIIAGILTNGLYFLKHRNLSNFKNQFLRSESFPQKILWHSKRTTL</sequence>
<keyword evidence="5 7" id="KW-1133">Transmembrane helix</keyword>
<evidence type="ECO:0000256" key="7">
    <source>
        <dbReference type="SAM" id="Phobius"/>
    </source>
</evidence>
<keyword evidence="9" id="KW-1185">Reference proteome</keyword>
<evidence type="ECO:0000256" key="3">
    <source>
        <dbReference type="ARBA" id="ARBA00017877"/>
    </source>
</evidence>
<organism evidence="8 9">
    <name type="scientific">Porites evermanni</name>
    <dbReference type="NCBI Taxonomy" id="104178"/>
    <lineage>
        <taxon>Eukaryota</taxon>
        <taxon>Metazoa</taxon>
        <taxon>Cnidaria</taxon>
        <taxon>Anthozoa</taxon>
        <taxon>Hexacorallia</taxon>
        <taxon>Scleractinia</taxon>
        <taxon>Fungiina</taxon>
        <taxon>Poritidae</taxon>
        <taxon>Porites</taxon>
    </lineage>
</organism>
<name>A0ABN8MGM7_9CNID</name>
<dbReference type="PANTHER" id="PTHR13144:SF0">
    <property type="entry name" value="PROTEIN TEX261"/>
    <property type="match status" value="1"/>
</dbReference>
<evidence type="ECO:0000256" key="6">
    <source>
        <dbReference type="ARBA" id="ARBA00023136"/>
    </source>
</evidence>
<comment type="caution">
    <text evidence="8">The sequence shown here is derived from an EMBL/GenBank/DDBJ whole genome shotgun (WGS) entry which is preliminary data.</text>
</comment>